<evidence type="ECO:0000256" key="4">
    <source>
        <dbReference type="ARBA" id="ARBA00022825"/>
    </source>
</evidence>
<dbReference type="KEGG" id="nso:NIASO_14520"/>
<gene>
    <name evidence="7" type="ORF">NIASO_14520</name>
</gene>
<dbReference type="STRING" id="929713.NIASO_14520"/>
<dbReference type="PRINTS" id="PR00723">
    <property type="entry name" value="SUBTILISIN"/>
</dbReference>
<dbReference type="InterPro" id="IPR051048">
    <property type="entry name" value="Peptidase_S8/S53_subtilisin"/>
</dbReference>
<dbReference type="Gene3D" id="3.40.50.200">
    <property type="entry name" value="Peptidase S8/S53 domain"/>
    <property type="match status" value="2"/>
</dbReference>
<accession>W0F3W3</accession>
<feature type="domain" description="Peptidase S8/S53" evidence="6">
    <location>
        <begin position="50"/>
        <end position="479"/>
    </location>
</feature>
<dbReference type="InterPro" id="IPR022398">
    <property type="entry name" value="Peptidase_S8_His-AS"/>
</dbReference>
<dbReference type="Proteomes" id="UP000003586">
    <property type="component" value="Chromosome"/>
</dbReference>
<evidence type="ECO:0000256" key="5">
    <source>
        <dbReference type="PROSITE-ProRule" id="PRU01240"/>
    </source>
</evidence>
<dbReference type="GO" id="GO:0004252">
    <property type="term" value="F:serine-type endopeptidase activity"/>
    <property type="evidence" value="ECO:0007669"/>
    <property type="project" value="UniProtKB-UniRule"/>
</dbReference>
<name>W0F3W3_9BACT</name>
<dbReference type="InterPro" id="IPR000209">
    <property type="entry name" value="Peptidase_S8/S53_dom"/>
</dbReference>
<keyword evidence="2 5" id="KW-0645">Protease</keyword>
<protein>
    <submittedName>
        <fullName evidence="7">Peptidase S8</fullName>
    </submittedName>
</protein>
<evidence type="ECO:0000313" key="8">
    <source>
        <dbReference type="Proteomes" id="UP000003586"/>
    </source>
</evidence>
<evidence type="ECO:0000256" key="1">
    <source>
        <dbReference type="ARBA" id="ARBA00011073"/>
    </source>
</evidence>
<dbReference type="InterPro" id="IPR023828">
    <property type="entry name" value="Peptidase_S8_Ser-AS"/>
</dbReference>
<dbReference type="GO" id="GO:0006508">
    <property type="term" value="P:proteolysis"/>
    <property type="evidence" value="ECO:0007669"/>
    <property type="project" value="UniProtKB-KW"/>
</dbReference>
<evidence type="ECO:0000256" key="3">
    <source>
        <dbReference type="ARBA" id="ARBA00022801"/>
    </source>
</evidence>
<feature type="active site" description="Charge relay system" evidence="5">
    <location>
        <position position="56"/>
    </location>
</feature>
<dbReference type="PANTHER" id="PTHR43399">
    <property type="entry name" value="SUBTILISIN-RELATED"/>
    <property type="match status" value="1"/>
</dbReference>
<sequence length="521" mass="57169">MLFNYGTVSAQPVKPRIKNWHYLDFAKDGYHGISLNQAYELLKGRKSEPVIVAVIDSGIDTLQPDLKPVLWHNPREIPNNKKDDDGDGLVDDYYGWNYLGAPNGENLSVSISDDWRTYHRFKKQFEGKDSAQIPKEQQWQYREWKRAHQKLTHSYDNASKIIDNLRTNWDIANRSDTILREMLHKEVFTAKDLDTFHATPAAQQLVSMWKEIFAGRQVNNIELLKGFGDFKKEQEDNLIKLTTAPKPYRDELLKDNGYDITKVKYGNNNLTGFSGYHGTSVSSVIGAVRNNGIGIDGIADNARIMMIRGILGKDEYDKDVAVSIRYAVDHGAKVINMSFGKSVSPDKKWVDEAIQYALSKDVVLVHAAGNDATDNDTDDNYPSSHTIEGTPLPNIIQVGASGDASVGGIVAAFSNYGKKTVDVFAPGVDINCAIAGNGTQLASGTSLASPVVAGIAALLRSYFPSLKAAEIVDIIKRSGAAVTEPVVKPGTEGKVSLSELCNSGKIVNAAGAVKAAMEYIR</sequence>
<dbReference type="AlphaFoldDB" id="W0F3W3"/>
<dbReference type="PROSITE" id="PS00137">
    <property type="entry name" value="SUBTILASE_HIS"/>
    <property type="match status" value="1"/>
</dbReference>
<comment type="similarity">
    <text evidence="1 5">Belongs to the peptidase S8 family.</text>
</comment>
<dbReference type="SUPFAM" id="SSF52743">
    <property type="entry name" value="Subtilisin-like"/>
    <property type="match status" value="1"/>
</dbReference>
<dbReference type="eggNOG" id="COG1404">
    <property type="taxonomic scope" value="Bacteria"/>
</dbReference>
<dbReference type="PANTHER" id="PTHR43399:SF4">
    <property type="entry name" value="CELL WALL-ASSOCIATED PROTEASE"/>
    <property type="match status" value="1"/>
</dbReference>
<evidence type="ECO:0000256" key="2">
    <source>
        <dbReference type="ARBA" id="ARBA00022670"/>
    </source>
</evidence>
<keyword evidence="8" id="KW-1185">Reference proteome</keyword>
<dbReference type="Pfam" id="PF00082">
    <property type="entry name" value="Peptidase_S8"/>
    <property type="match status" value="1"/>
</dbReference>
<feature type="active site" description="Charge relay system" evidence="5">
    <location>
        <position position="277"/>
    </location>
</feature>
<evidence type="ECO:0000259" key="6">
    <source>
        <dbReference type="Pfam" id="PF00082"/>
    </source>
</evidence>
<reference evidence="7 8" key="1">
    <citation type="submission" date="2013-12" db="EMBL/GenBank/DDBJ databases">
        <authorList>
            <consortium name="DOE Joint Genome Institute"/>
            <person name="Eisen J."/>
            <person name="Huntemann M."/>
            <person name="Han J."/>
            <person name="Chen A."/>
            <person name="Kyrpides N."/>
            <person name="Mavromatis K."/>
            <person name="Markowitz V."/>
            <person name="Palaniappan K."/>
            <person name="Ivanova N."/>
            <person name="Schaumberg A."/>
            <person name="Pati A."/>
            <person name="Liolios K."/>
            <person name="Nordberg H.P."/>
            <person name="Cantor M.N."/>
            <person name="Hua S.X."/>
            <person name="Woyke T."/>
        </authorList>
    </citation>
    <scope>NUCLEOTIDE SEQUENCE [LARGE SCALE GENOMIC DNA]</scope>
    <source>
        <strain evidence="8">DSM 19437</strain>
    </source>
</reference>
<dbReference type="InterPro" id="IPR015500">
    <property type="entry name" value="Peptidase_S8_subtilisin-rel"/>
</dbReference>
<keyword evidence="4 5" id="KW-0720">Serine protease</keyword>
<evidence type="ECO:0000313" key="7">
    <source>
        <dbReference type="EMBL" id="AHF16041.1"/>
    </source>
</evidence>
<dbReference type="PROSITE" id="PS00138">
    <property type="entry name" value="SUBTILASE_SER"/>
    <property type="match status" value="1"/>
</dbReference>
<dbReference type="InterPro" id="IPR036852">
    <property type="entry name" value="Peptidase_S8/S53_dom_sf"/>
</dbReference>
<feature type="active site" description="Charge relay system" evidence="5">
    <location>
        <position position="446"/>
    </location>
</feature>
<keyword evidence="3 5" id="KW-0378">Hydrolase</keyword>
<proteinExistence type="inferred from homology"/>
<organism evidence="7 8">
    <name type="scientific">Niabella soli DSM 19437</name>
    <dbReference type="NCBI Taxonomy" id="929713"/>
    <lineage>
        <taxon>Bacteria</taxon>
        <taxon>Pseudomonadati</taxon>
        <taxon>Bacteroidota</taxon>
        <taxon>Chitinophagia</taxon>
        <taxon>Chitinophagales</taxon>
        <taxon>Chitinophagaceae</taxon>
        <taxon>Niabella</taxon>
    </lineage>
</organism>
<dbReference type="EMBL" id="CP007035">
    <property type="protein sequence ID" value="AHF16041.1"/>
    <property type="molecule type" value="Genomic_DNA"/>
</dbReference>
<dbReference type="PROSITE" id="PS51892">
    <property type="entry name" value="SUBTILASE"/>
    <property type="match status" value="1"/>
</dbReference>
<dbReference type="HOGENOM" id="CLU_022359_0_0_10"/>